<name>A0ABS3J9S5_9HYPH</name>
<dbReference type="InterPro" id="IPR011335">
    <property type="entry name" value="Restrct_endonuc-II-like"/>
</dbReference>
<evidence type="ECO:0000313" key="4">
    <source>
        <dbReference type="Proteomes" id="UP000664288"/>
    </source>
</evidence>
<dbReference type="RefSeq" id="WP_207352527.1">
    <property type="nucleotide sequence ID" value="NZ_JAFMPY010000028.1"/>
</dbReference>
<dbReference type="Gene3D" id="3.40.960.10">
    <property type="entry name" value="VSR Endonuclease"/>
    <property type="match status" value="1"/>
</dbReference>
<dbReference type="PANTHER" id="PTHR38590">
    <property type="entry name" value="BLL0828 PROTEIN"/>
    <property type="match status" value="1"/>
</dbReference>
<dbReference type="CDD" id="cd01038">
    <property type="entry name" value="Endonuclease_DUF559"/>
    <property type="match status" value="1"/>
</dbReference>
<organism evidence="3 4">
    <name type="scientific">Jiella sonneratiae</name>
    <dbReference type="NCBI Taxonomy" id="2816856"/>
    <lineage>
        <taxon>Bacteria</taxon>
        <taxon>Pseudomonadati</taxon>
        <taxon>Pseudomonadota</taxon>
        <taxon>Alphaproteobacteria</taxon>
        <taxon>Hyphomicrobiales</taxon>
        <taxon>Aurantimonadaceae</taxon>
        <taxon>Jiella</taxon>
    </lineage>
</organism>
<dbReference type="InterPro" id="IPR007569">
    <property type="entry name" value="DUF559"/>
</dbReference>
<comment type="caution">
    <text evidence="3">The sequence shown here is derived from an EMBL/GenBank/DDBJ whole genome shotgun (WGS) entry which is preliminary data.</text>
</comment>
<evidence type="ECO:0000259" key="2">
    <source>
        <dbReference type="Pfam" id="PF04480"/>
    </source>
</evidence>
<gene>
    <name evidence="3" type="ORF">J1C47_19770</name>
</gene>
<feature type="region of interest" description="Disordered" evidence="1">
    <location>
        <begin position="1"/>
        <end position="21"/>
    </location>
</feature>
<dbReference type="InterPro" id="IPR047216">
    <property type="entry name" value="Endonuclease_DUF559_bact"/>
</dbReference>
<dbReference type="EMBL" id="JAFMPY010000028">
    <property type="protein sequence ID" value="MBO0905890.1"/>
    <property type="molecule type" value="Genomic_DNA"/>
</dbReference>
<keyword evidence="4" id="KW-1185">Reference proteome</keyword>
<dbReference type="SUPFAM" id="SSF52980">
    <property type="entry name" value="Restriction endonuclease-like"/>
    <property type="match status" value="1"/>
</dbReference>
<evidence type="ECO:0000313" key="3">
    <source>
        <dbReference type="EMBL" id="MBO0905890.1"/>
    </source>
</evidence>
<feature type="domain" description="DUF559" evidence="2">
    <location>
        <begin position="12"/>
        <end position="117"/>
    </location>
</feature>
<sequence length="126" mass="14191">MATHAPITPAHRRLAKSMRRDPTPAERAFWHGVRAGRLDGLKFRRQVPMLGFIADFVCHEARLIVEIDGWQHDGTAAGRSRDSRRDEAFATADFLTLRFENELVTGDLDAVLGKVRAVARSRIEGR</sequence>
<dbReference type="Pfam" id="PF04480">
    <property type="entry name" value="DUF559"/>
    <property type="match status" value="1"/>
</dbReference>
<protein>
    <submittedName>
        <fullName evidence="3">DUF559 domain-containing protein</fullName>
    </submittedName>
</protein>
<accession>A0ABS3J9S5</accession>
<dbReference type="Proteomes" id="UP000664288">
    <property type="component" value="Unassembled WGS sequence"/>
</dbReference>
<evidence type="ECO:0000256" key="1">
    <source>
        <dbReference type="SAM" id="MobiDB-lite"/>
    </source>
</evidence>
<proteinExistence type="predicted"/>
<reference evidence="3 4" key="1">
    <citation type="submission" date="2021-03" db="EMBL/GenBank/DDBJ databases">
        <title>Whole genome sequence of Jiella sp. MQZ13P-4.</title>
        <authorList>
            <person name="Tuo L."/>
        </authorList>
    </citation>
    <scope>NUCLEOTIDE SEQUENCE [LARGE SCALE GENOMIC DNA]</scope>
    <source>
        <strain evidence="3 4">MQZ13P-4</strain>
    </source>
</reference>
<dbReference type="PANTHER" id="PTHR38590:SF1">
    <property type="entry name" value="BLL0828 PROTEIN"/>
    <property type="match status" value="1"/>
</dbReference>